<keyword evidence="1" id="KW-0472">Membrane</keyword>
<dbReference type="EMBL" id="MU129062">
    <property type="protein sequence ID" value="KAF9508272.1"/>
    <property type="molecule type" value="Genomic_DNA"/>
</dbReference>
<evidence type="ECO:0000313" key="4">
    <source>
        <dbReference type="Proteomes" id="UP000886523"/>
    </source>
</evidence>
<dbReference type="Proteomes" id="UP000886523">
    <property type="component" value="Unassembled WGS sequence"/>
</dbReference>
<evidence type="ECO:0000313" key="3">
    <source>
        <dbReference type="EMBL" id="KAF9508272.1"/>
    </source>
</evidence>
<comment type="caution">
    <text evidence="3">The sequence shown here is derived from an EMBL/GenBank/DDBJ whole genome shotgun (WGS) entry which is preliminary data.</text>
</comment>
<protein>
    <recommendedName>
        <fullName evidence="2">DUF6534 domain-containing protein</fullName>
    </recommendedName>
</protein>
<gene>
    <name evidence="3" type="ORF">BS47DRAFT_241891</name>
</gene>
<evidence type="ECO:0000256" key="1">
    <source>
        <dbReference type="SAM" id="Phobius"/>
    </source>
</evidence>
<dbReference type="OrthoDB" id="2535105at2759"/>
<organism evidence="3 4">
    <name type="scientific">Hydnum rufescens UP504</name>
    <dbReference type="NCBI Taxonomy" id="1448309"/>
    <lineage>
        <taxon>Eukaryota</taxon>
        <taxon>Fungi</taxon>
        <taxon>Dikarya</taxon>
        <taxon>Basidiomycota</taxon>
        <taxon>Agaricomycotina</taxon>
        <taxon>Agaricomycetes</taxon>
        <taxon>Cantharellales</taxon>
        <taxon>Hydnaceae</taxon>
        <taxon>Hydnum</taxon>
    </lineage>
</organism>
<feature type="transmembrane region" description="Helical" evidence="1">
    <location>
        <begin position="12"/>
        <end position="32"/>
    </location>
</feature>
<name>A0A9P6ALZ7_9AGAM</name>
<feature type="transmembrane region" description="Helical" evidence="1">
    <location>
        <begin position="78"/>
        <end position="100"/>
    </location>
</feature>
<keyword evidence="4" id="KW-1185">Reference proteome</keyword>
<accession>A0A9P6ALZ7</accession>
<feature type="transmembrane region" description="Helical" evidence="1">
    <location>
        <begin position="164"/>
        <end position="186"/>
    </location>
</feature>
<evidence type="ECO:0000259" key="2">
    <source>
        <dbReference type="Pfam" id="PF20152"/>
    </source>
</evidence>
<feature type="transmembrane region" description="Helical" evidence="1">
    <location>
        <begin position="39"/>
        <end position="58"/>
    </location>
</feature>
<dbReference type="InterPro" id="IPR045339">
    <property type="entry name" value="DUF6534"/>
</dbReference>
<dbReference type="PANTHER" id="PTHR40465">
    <property type="entry name" value="CHROMOSOME 1, WHOLE GENOME SHOTGUN SEQUENCE"/>
    <property type="match status" value="1"/>
</dbReference>
<dbReference type="AlphaFoldDB" id="A0A9P6ALZ7"/>
<reference evidence="3" key="1">
    <citation type="journal article" date="2020" name="Nat. Commun.">
        <title>Large-scale genome sequencing of mycorrhizal fungi provides insights into the early evolution of symbiotic traits.</title>
        <authorList>
            <person name="Miyauchi S."/>
            <person name="Kiss E."/>
            <person name="Kuo A."/>
            <person name="Drula E."/>
            <person name="Kohler A."/>
            <person name="Sanchez-Garcia M."/>
            <person name="Morin E."/>
            <person name="Andreopoulos B."/>
            <person name="Barry K.W."/>
            <person name="Bonito G."/>
            <person name="Buee M."/>
            <person name="Carver A."/>
            <person name="Chen C."/>
            <person name="Cichocki N."/>
            <person name="Clum A."/>
            <person name="Culley D."/>
            <person name="Crous P.W."/>
            <person name="Fauchery L."/>
            <person name="Girlanda M."/>
            <person name="Hayes R.D."/>
            <person name="Keri Z."/>
            <person name="LaButti K."/>
            <person name="Lipzen A."/>
            <person name="Lombard V."/>
            <person name="Magnuson J."/>
            <person name="Maillard F."/>
            <person name="Murat C."/>
            <person name="Nolan M."/>
            <person name="Ohm R.A."/>
            <person name="Pangilinan J."/>
            <person name="Pereira M.F."/>
            <person name="Perotto S."/>
            <person name="Peter M."/>
            <person name="Pfister S."/>
            <person name="Riley R."/>
            <person name="Sitrit Y."/>
            <person name="Stielow J.B."/>
            <person name="Szollosi G."/>
            <person name="Zifcakova L."/>
            <person name="Stursova M."/>
            <person name="Spatafora J.W."/>
            <person name="Tedersoo L."/>
            <person name="Vaario L.M."/>
            <person name="Yamada A."/>
            <person name="Yan M."/>
            <person name="Wang P."/>
            <person name="Xu J."/>
            <person name="Bruns T."/>
            <person name="Baldrian P."/>
            <person name="Vilgalys R."/>
            <person name="Dunand C."/>
            <person name="Henrissat B."/>
            <person name="Grigoriev I.V."/>
            <person name="Hibbett D."/>
            <person name="Nagy L.G."/>
            <person name="Martin F.M."/>
        </authorList>
    </citation>
    <scope>NUCLEOTIDE SEQUENCE</scope>
    <source>
        <strain evidence="3">UP504</strain>
    </source>
</reference>
<keyword evidence="1" id="KW-0812">Transmembrane</keyword>
<feature type="transmembrane region" description="Helical" evidence="1">
    <location>
        <begin position="121"/>
        <end position="144"/>
    </location>
</feature>
<dbReference type="Pfam" id="PF20152">
    <property type="entry name" value="DUF6534"/>
    <property type="match status" value="1"/>
</dbReference>
<proteinExistence type="predicted"/>
<feature type="domain" description="DUF6534" evidence="2">
    <location>
        <begin position="88"/>
        <end position="147"/>
    </location>
</feature>
<dbReference type="PANTHER" id="PTHR40465:SF1">
    <property type="entry name" value="DUF6534 DOMAIN-CONTAINING PROTEIN"/>
    <property type="match status" value="1"/>
</dbReference>
<sequence>MKSLHIYREFPTYLINVAWSSLIVQTFFVYRVYSLSTNLYAAVLVQVLVLLQFGFSSANAIKATMILEFRVIVRECTWLVETWLTVQATVDVVIATYMCLLLRRRRTGFQKTDSVINRMALYTISTGLVTSVLSCISLLLVHFSNFLSFHCDNSNAELIMGGQFAKYGVSLGVLVVGMPLGGFYSITMLAKYVPLISLVIRVT</sequence>
<keyword evidence="1" id="KW-1133">Transmembrane helix</keyword>